<dbReference type="CDD" id="cd02966">
    <property type="entry name" value="TlpA_like_family"/>
    <property type="match status" value="1"/>
</dbReference>
<keyword evidence="5" id="KW-0732">Signal</keyword>
<dbReference type="SUPFAM" id="SSF52833">
    <property type="entry name" value="Thioredoxin-like"/>
    <property type="match status" value="1"/>
</dbReference>
<dbReference type="Gene3D" id="3.40.30.10">
    <property type="entry name" value="Glutaredoxin"/>
    <property type="match status" value="1"/>
</dbReference>
<organism evidence="7 8">
    <name type="scientific">Alistipes ihumii AP11</name>
    <dbReference type="NCBI Taxonomy" id="1211813"/>
    <lineage>
        <taxon>Bacteria</taxon>
        <taxon>Pseudomonadati</taxon>
        <taxon>Bacteroidota</taxon>
        <taxon>Bacteroidia</taxon>
        <taxon>Bacteroidales</taxon>
        <taxon>Rikenellaceae</taxon>
        <taxon>Alistipes</taxon>
    </lineage>
</organism>
<feature type="signal peptide" evidence="5">
    <location>
        <begin position="1"/>
        <end position="20"/>
    </location>
</feature>
<dbReference type="EMBL" id="CP102294">
    <property type="protein sequence ID" value="UWN56192.1"/>
    <property type="molecule type" value="Genomic_DNA"/>
</dbReference>
<name>A0ABY5UYM0_9BACT</name>
<accession>A0ABY5UYM0</accession>
<dbReference type="RefSeq" id="WP_019245965.1">
    <property type="nucleotide sequence ID" value="NZ_CAPH01000013.1"/>
</dbReference>
<reference evidence="7" key="1">
    <citation type="journal article" date="2022" name="Cell">
        <title>Design, construction, and in vivo augmentation of a complex gut microbiome.</title>
        <authorList>
            <person name="Cheng A.G."/>
            <person name="Ho P.Y."/>
            <person name="Aranda-Diaz A."/>
            <person name="Jain S."/>
            <person name="Yu F.B."/>
            <person name="Meng X."/>
            <person name="Wang M."/>
            <person name="Iakiviak M."/>
            <person name="Nagashima K."/>
            <person name="Zhao A."/>
            <person name="Murugkar P."/>
            <person name="Patil A."/>
            <person name="Atabakhsh K."/>
            <person name="Weakley A."/>
            <person name="Yan J."/>
            <person name="Brumbaugh A.R."/>
            <person name="Higginbottom S."/>
            <person name="Dimas A."/>
            <person name="Shiver A.L."/>
            <person name="Deutschbauer A."/>
            <person name="Neff N."/>
            <person name="Sonnenburg J.L."/>
            <person name="Huang K.C."/>
            <person name="Fischbach M.A."/>
        </authorList>
    </citation>
    <scope>NUCLEOTIDE SEQUENCE</scope>
    <source>
        <strain evidence="7">AP11</strain>
    </source>
</reference>
<dbReference type="PANTHER" id="PTHR42852:SF6">
    <property type="entry name" value="THIOL:DISULFIDE INTERCHANGE PROTEIN DSBE"/>
    <property type="match status" value="1"/>
</dbReference>
<keyword evidence="2" id="KW-0201">Cytochrome c-type biogenesis</keyword>
<evidence type="ECO:0000313" key="8">
    <source>
        <dbReference type="Proteomes" id="UP001059295"/>
    </source>
</evidence>
<gene>
    <name evidence="7" type="ORF">NQ491_05825</name>
</gene>
<proteinExistence type="predicted"/>
<feature type="chain" id="PRO_5047429928" evidence="5">
    <location>
        <begin position="21"/>
        <end position="794"/>
    </location>
</feature>
<evidence type="ECO:0000259" key="6">
    <source>
        <dbReference type="PROSITE" id="PS51352"/>
    </source>
</evidence>
<protein>
    <submittedName>
        <fullName evidence="7">TlpA family protein disulfide reductase</fullName>
    </submittedName>
</protein>
<dbReference type="Proteomes" id="UP001059295">
    <property type="component" value="Chromosome"/>
</dbReference>
<evidence type="ECO:0000256" key="1">
    <source>
        <dbReference type="ARBA" id="ARBA00004196"/>
    </source>
</evidence>
<sequence>MMKKRLFSLWLSLSLATVHAQGPVEGPVSTGYYRVTRFDRIETDRDRTVAEVTFRYFPNYWIRFDSLKCFLRDGDGGRTYRLLAAEGFELNREVYMPESGEVSARLIFEPVDADVRSLDFIDPAEAPESNTYGIRPVGAEAAAVPKWAEGNWRASDGSNRWVCGFLPTTVLYDRDFWSYDRIARKGKTLEVRLGKPGDERTLWLREGKGGRMLLSTDGRTFDTLGRDMIGGRGCSEGWRYDPQRYRESMYRPGRVVLRGYLCGYTPKVGFATCMLGMEDVALRKEINHVIEIAPDGRFEIEVPVDHPSTLSLSIGPRMWDYVYVEPGDTLLCCYDLAEAADPRRARYCRDARFMGHAAPYNAYVRLLADRLPDESSADARLSGYVDRGEVPQFCAWMDTLGGRMSDSLSMLLDRYAMDDRTRDMLCTYVDQRLLYCRLDFASRYESKEKLFTRNEDGTYRVEDNPDYRPLPDSFYDFLTTDRLDNPLMIVNENFWAVVNRLEYRPVVSCFRPNGLQRQIAVRAADRVGSRYGSLTDRQSRTLDSLRLGRPFDSTGCDPEVAETFAWIRDDMLEYVRRYPKRTNDEVFAGLRKRGLDRCLAVDYVLSRDFATERYDGDSARLAGLERRIAGISTPYVCGKMIRFHIDNSTMPRPDTVAERTPDDEAFDELIAPYAGHVLFIDFWGIGCGPCRTGMLAARKTVEELGDRRIRFLYVSCETDCTKEAHDRFLSENSIRGEHLRVGRDVWNRLSAKLSIGGIPHYAVVDKQGRIVDNNGWCMHGPEACKEKLIELEKR</sequence>
<feature type="domain" description="Thioredoxin" evidence="6">
    <location>
        <begin position="646"/>
        <end position="793"/>
    </location>
</feature>
<dbReference type="PANTHER" id="PTHR42852">
    <property type="entry name" value="THIOL:DISULFIDE INTERCHANGE PROTEIN DSBE"/>
    <property type="match status" value="1"/>
</dbReference>
<comment type="subcellular location">
    <subcellularLocation>
        <location evidence="1">Cell envelope</location>
    </subcellularLocation>
</comment>
<evidence type="ECO:0000256" key="5">
    <source>
        <dbReference type="SAM" id="SignalP"/>
    </source>
</evidence>
<dbReference type="InterPro" id="IPR050553">
    <property type="entry name" value="Thioredoxin_ResA/DsbE_sf"/>
</dbReference>
<keyword evidence="4" id="KW-0676">Redox-active center</keyword>
<evidence type="ECO:0000256" key="2">
    <source>
        <dbReference type="ARBA" id="ARBA00022748"/>
    </source>
</evidence>
<dbReference type="GeneID" id="82891233"/>
<dbReference type="PROSITE" id="PS51352">
    <property type="entry name" value="THIOREDOXIN_2"/>
    <property type="match status" value="1"/>
</dbReference>
<evidence type="ECO:0000256" key="3">
    <source>
        <dbReference type="ARBA" id="ARBA00023157"/>
    </source>
</evidence>
<dbReference type="InterPro" id="IPR036249">
    <property type="entry name" value="Thioredoxin-like_sf"/>
</dbReference>
<dbReference type="InterPro" id="IPR013766">
    <property type="entry name" value="Thioredoxin_domain"/>
</dbReference>
<evidence type="ECO:0000256" key="4">
    <source>
        <dbReference type="ARBA" id="ARBA00023284"/>
    </source>
</evidence>
<evidence type="ECO:0000313" key="7">
    <source>
        <dbReference type="EMBL" id="UWN56192.1"/>
    </source>
</evidence>
<keyword evidence="8" id="KW-1185">Reference proteome</keyword>
<keyword evidence="3" id="KW-1015">Disulfide bond</keyword>